<dbReference type="PANTHER" id="PTHR12801">
    <property type="entry name" value="RNA EXONUCLEASE REXO1 / RECO3 FAMILY MEMBER-RELATED"/>
    <property type="match status" value="1"/>
</dbReference>
<name>A0A074X1E4_AURPU</name>
<dbReference type="AlphaFoldDB" id="A0A074X1E4"/>
<keyword evidence="3" id="KW-0378">Hydrolase</keyword>
<dbReference type="Proteomes" id="UP000030706">
    <property type="component" value="Unassembled WGS sequence"/>
</dbReference>
<dbReference type="InterPro" id="IPR036397">
    <property type="entry name" value="RNaseH_sf"/>
</dbReference>
<dbReference type="STRING" id="1043002.A0A074X1E4"/>
<feature type="region of interest" description="Disordered" evidence="5">
    <location>
        <begin position="616"/>
        <end position="662"/>
    </location>
</feature>
<keyword evidence="4" id="KW-0269">Exonuclease</keyword>
<sequence>MFSTTGLFKGIPCPEGERCTIIHCIFSHELRPQVNLDAPEEPAAKKRKLDQDLDAATKATANPVTVKSGNANKGFATNGFTTVNQPKPAVTTPAPLKILKTLQRPVSPPPKPPTASSKTAPTKPAIKETLNPRMIPHDPAGHGKRTLFLKHLHGEMERLNNQIAKGAHPKRAVLTLTSDELIKAALDEEEKTARENHKVYANVIKMRVAALKKMAVEDWITHVIATIRIDQQEDQGNVVPPIDTGLPLDQEHIVLPHLITDQTNLAKHGYVPIPPTEDDIVEAKAAVAASLNYEVCDRCKSRFRVFDERREEDGALTTNGPCRYHWAKPFTARREKTDAIKGPKQAIYPCCQELLESPGCTQCETHVFKVSDGKRLASVMPFINTPHNPRPAKGPNGKTLDAVTFDCEMGYSTSGFELIRLTAVSWPEGHCLVDVLVRPQGTILDLNTRWSGVTPEMYSNAVPYEEKAAMDALLPPPPPGSDVPPLPGTRDSTPLKDTASDPLPIVSSPVAARDLLCSFLTPSTPLIGHGIENDLNVVRLCHPTIIDTIILFPHPRGLPYRFGLKMLTKRHLGRDIQMGGALGHDSLEDARATGDLVRYAAGQRLKRLQREGWTLDNGALMPPLPPGGPPLPEGRALGAGSGVKRQRIDVEQQDANKKLREE</sequence>
<accession>A0A074X1E4</accession>
<dbReference type="HOGENOM" id="CLU_022453_4_0_1"/>
<dbReference type="GO" id="GO:0004527">
    <property type="term" value="F:exonuclease activity"/>
    <property type="evidence" value="ECO:0007669"/>
    <property type="project" value="UniProtKB-KW"/>
</dbReference>
<feature type="region of interest" description="Disordered" evidence="5">
    <location>
        <begin position="471"/>
        <end position="502"/>
    </location>
</feature>
<dbReference type="RefSeq" id="XP_029755457.1">
    <property type="nucleotide sequence ID" value="XM_029906476.1"/>
</dbReference>
<feature type="compositionally biased region" description="Low complexity" evidence="5">
    <location>
        <begin position="114"/>
        <end position="124"/>
    </location>
</feature>
<dbReference type="InterPro" id="IPR012337">
    <property type="entry name" value="RNaseH-like_sf"/>
</dbReference>
<dbReference type="InterPro" id="IPR034922">
    <property type="entry name" value="REX1-like_exo"/>
</dbReference>
<feature type="compositionally biased region" description="Basic and acidic residues" evidence="5">
    <location>
        <begin position="646"/>
        <end position="662"/>
    </location>
</feature>
<dbReference type="GeneID" id="40748782"/>
<protein>
    <recommendedName>
        <fullName evidence="6">Exonuclease domain-containing protein</fullName>
    </recommendedName>
</protein>
<feature type="region of interest" description="Disordered" evidence="5">
    <location>
        <begin position="101"/>
        <end position="125"/>
    </location>
</feature>
<dbReference type="SUPFAM" id="SSF53098">
    <property type="entry name" value="Ribonuclease H-like"/>
    <property type="match status" value="1"/>
</dbReference>
<evidence type="ECO:0000256" key="5">
    <source>
        <dbReference type="SAM" id="MobiDB-lite"/>
    </source>
</evidence>
<dbReference type="GO" id="GO:0003676">
    <property type="term" value="F:nucleic acid binding"/>
    <property type="evidence" value="ECO:0007669"/>
    <property type="project" value="InterPro"/>
</dbReference>
<evidence type="ECO:0000313" key="7">
    <source>
        <dbReference type="EMBL" id="KEQ79270.1"/>
    </source>
</evidence>
<dbReference type="EMBL" id="KL585007">
    <property type="protein sequence ID" value="KEQ79270.1"/>
    <property type="molecule type" value="Genomic_DNA"/>
</dbReference>
<proteinExistence type="inferred from homology"/>
<comment type="similarity">
    <text evidence="1">Belongs to the REXO1/REXO3 family.</text>
</comment>
<feature type="domain" description="Exonuclease" evidence="6">
    <location>
        <begin position="401"/>
        <end position="606"/>
    </location>
</feature>
<keyword evidence="8" id="KW-1185">Reference proteome</keyword>
<reference evidence="7 8" key="1">
    <citation type="journal article" date="2014" name="BMC Genomics">
        <title>Genome sequencing of four Aureobasidium pullulans varieties: biotechnological potential, stress tolerance, and description of new species.</title>
        <authorList>
            <person name="Gostin Ar C."/>
            <person name="Ohm R.A."/>
            <person name="Kogej T."/>
            <person name="Sonjak S."/>
            <person name="Turk M."/>
            <person name="Zajc J."/>
            <person name="Zalar P."/>
            <person name="Grube M."/>
            <person name="Sun H."/>
            <person name="Han J."/>
            <person name="Sharma A."/>
            <person name="Chiniquy J."/>
            <person name="Ngan C.Y."/>
            <person name="Lipzen A."/>
            <person name="Barry K."/>
            <person name="Grigoriev I.V."/>
            <person name="Gunde-Cimerman N."/>
        </authorList>
    </citation>
    <scope>NUCLEOTIDE SEQUENCE [LARGE SCALE GENOMIC DNA]</scope>
    <source>
        <strain evidence="7 8">EXF-150</strain>
    </source>
</reference>
<feature type="compositionally biased region" description="Pro residues" evidence="5">
    <location>
        <begin position="474"/>
        <end position="487"/>
    </location>
</feature>
<evidence type="ECO:0000256" key="2">
    <source>
        <dbReference type="ARBA" id="ARBA00022722"/>
    </source>
</evidence>
<dbReference type="Gene3D" id="3.30.420.10">
    <property type="entry name" value="Ribonuclease H-like superfamily/Ribonuclease H"/>
    <property type="match status" value="1"/>
</dbReference>
<evidence type="ECO:0000256" key="3">
    <source>
        <dbReference type="ARBA" id="ARBA00022801"/>
    </source>
</evidence>
<evidence type="ECO:0000256" key="4">
    <source>
        <dbReference type="ARBA" id="ARBA00022839"/>
    </source>
</evidence>
<gene>
    <name evidence="7" type="ORF">M438DRAFT_349782</name>
</gene>
<feature type="compositionally biased region" description="Pro residues" evidence="5">
    <location>
        <begin position="622"/>
        <end position="632"/>
    </location>
</feature>
<evidence type="ECO:0000256" key="1">
    <source>
        <dbReference type="ARBA" id="ARBA00006357"/>
    </source>
</evidence>
<dbReference type="InterPro" id="IPR047021">
    <property type="entry name" value="REXO1/3/4-like"/>
</dbReference>
<dbReference type="InterPro" id="IPR013520">
    <property type="entry name" value="Ribonucl_H"/>
</dbReference>
<dbReference type="OrthoDB" id="3996471at2759"/>
<dbReference type="CDD" id="cd06145">
    <property type="entry name" value="REX1_like"/>
    <property type="match status" value="1"/>
</dbReference>
<organism evidence="7 8">
    <name type="scientific">Aureobasidium pullulans EXF-150</name>
    <dbReference type="NCBI Taxonomy" id="1043002"/>
    <lineage>
        <taxon>Eukaryota</taxon>
        <taxon>Fungi</taxon>
        <taxon>Dikarya</taxon>
        <taxon>Ascomycota</taxon>
        <taxon>Pezizomycotina</taxon>
        <taxon>Dothideomycetes</taxon>
        <taxon>Dothideomycetidae</taxon>
        <taxon>Dothideales</taxon>
        <taxon>Saccotheciaceae</taxon>
        <taxon>Aureobasidium</taxon>
    </lineage>
</organism>
<evidence type="ECO:0000313" key="8">
    <source>
        <dbReference type="Proteomes" id="UP000030706"/>
    </source>
</evidence>
<keyword evidence="2" id="KW-0540">Nuclease</keyword>
<dbReference type="SMART" id="SM00479">
    <property type="entry name" value="EXOIII"/>
    <property type="match status" value="1"/>
</dbReference>
<dbReference type="PANTHER" id="PTHR12801:SF112">
    <property type="entry name" value="RNA EXONUCLEASE 3"/>
    <property type="match status" value="1"/>
</dbReference>
<dbReference type="GO" id="GO:0005634">
    <property type="term" value="C:nucleus"/>
    <property type="evidence" value="ECO:0007669"/>
    <property type="project" value="TreeGrafter"/>
</dbReference>
<evidence type="ECO:0000259" key="6">
    <source>
        <dbReference type="SMART" id="SM00479"/>
    </source>
</evidence>